<feature type="chain" id="PRO_5040998078" description="Fibronectin type-III domain-containing protein" evidence="1">
    <location>
        <begin position="19"/>
        <end position="501"/>
    </location>
</feature>
<keyword evidence="1" id="KW-0732">Signal</keyword>
<evidence type="ECO:0000313" key="3">
    <source>
        <dbReference type="Proteomes" id="UP001151081"/>
    </source>
</evidence>
<sequence>MQHHAPMAILTLSLLVSACGSGTSSDTGGIGGTGGGGAGGTAGPVTGTYTDVYITDTGEIKDVPRIYSVPSYLPITALIPKGDGSFDEIYGGYDEATGAFSIPDVPYGEYYLGVGQRVIVTSERTFDLGDVFGGRPDVEPVEASLSISANIDNLEAWDTGDSLGFFSLGGYADGRLDVMAQAKPTKGTTSLSNYSADLLKLDDRGIVDGSKGDKVVLTQLTARDMIPDPAAYRSYRAVARSTEIAGVVVDPLGPPAVVTGTLAALPQTQLSFTWKPTAFVSSLLAANPAATPSQHAFFLLAEPGGKDRAATSPRPTLLSLSDGDDATDEAYSLEYGNPFPSSYATITQAFLKFTVPMSLGGASWTESGYIIVSSLVDSVDGGIVEPIISPPRNVKIAGMPATNTLEGVGTRPTISWDPPALGTATFYRVRIMNCFAGGCGMYPHTEFYTTGTSITFSQCDKCTGEYYAVITAHTHPYDPKVPFRHGPVGGRADAVTPVFTL</sequence>
<protein>
    <recommendedName>
        <fullName evidence="4">Fibronectin type-III domain-containing protein</fullName>
    </recommendedName>
</protein>
<proteinExistence type="predicted"/>
<evidence type="ECO:0000256" key="1">
    <source>
        <dbReference type="SAM" id="SignalP"/>
    </source>
</evidence>
<dbReference type="EMBL" id="JAGTJJ010000080">
    <property type="protein sequence ID" value="MDC3988711.1"/>
    <property type="molecule type" value="Genomic_DNA"/>
</dbReference>
<dbReference type="RefSeq" id="WP_272459895.1">
    <property type="nucleotide sequence ID" value="NZ_JAGTJJ010000080.1"/>
</dbReference>
<organism evidence="2 3">
    <name type="scientific">Polyangium jinanense</name>
    <dbReference type="NCBI Taxonomy" id="2829994"/>
    <lineage>
        <taxon>Bacteria</taxon>
        <taxon>Pseudomonadati</taxon>
        <taxon>Myxococcota</taxon>
        <taxon>Polyangia</taxon>
        <taxon>Polyangiales</taxon>
        <taxon>Polyangiaceae</taxon>
        <taxon>Polyangium</taxon>
    </lineage>
</organism>
<feature type="signal peptide" evidence="1">
    <location>
        <begin position="1"/>
        <end position="18"/>
    </location>
</feature>
<accession>A0A9X3XII4</accession>
<evidence type="ECO:0000313" key="2">
    <source>
        <dbReference type="EMBL" id="MDC3988711.1"/>
    </source>
</evidence>
<keyword evidence="3" id="KW-1185">Reference proteome</keyword>
<reference evidence="2 3" key="1">
    <citation type="submission" date="2021-04" db="EMBL/GenBank/DDBJ databases">
        <title>Genome analysis of Polyangium sp.</title>
        <authorList>
            <person name="Li Y."/>
            <person name="Wang J."/>
        </authorList>
    </citation>
    <scope>NUCLEOTIDE SEQUENCE [LARGE SCALE GENOMIC DNA]</scope>
    <source>
        <strain evidence="2 3">SDU14</strain>
    </source>
</reference>
<evidence type="ECO:0008006" key="4">
    <source>
        <dbReference type="Google" id="ProtNLM"/>
    </source>
</evidence>
<comment type="caution">
    <text evidence="2">The sequence shown here is derived from an EMBL/GenBank/DDBJ whole genome shotgun (WGS) entry which is preliminary data.</text>
</comment>
<name>A0A9X3XII4_9BACT</name>
<dbReference type="AlphaFoldDB" id="A0A9X3XII4"/>
<dbReference type="Proteomes" id="UP001151081">
    <property type="component" value="Unassembled WGS sequence"/>
</dbReference>
<gene>
    <name evidence="2" type="ORF">KEG57_50060</name>
</gene>